<reference evidence="6 7" key="1">
    <citation type="journal article" date="2018" name="J. Microbiol.">
        <title>Leifsonia flava sp. nov., a novel actinobacterium isolated from the rhizosphere of Aquilegia viridiflora.</title>
        <authorList>
            <person name="Cai Y."/>
            <person name="Tao W.Z."/>
            <person name="Ma Y.J."/>
            <person name="Cheng J."/>
            <person name="Zhang M.Y."/>
            <person name="Zhang Y.X."/>
        </authorList>
    </citation>
    <scope>NUCLEOTIDE SEQUENCE [LARGE SCALE GENOMIC DNA]</scope>
    <source>
        <strain evidence="6 7">SYP-B2174</strain>
    </source>
</reference>
<dbReference type="PROSITE" id="PS50043">
    <property type="entry name" value="HTH_LUXR_2"/>
    <property type="match status" value="1"/>
</dbReference>
<feature type="domain" description="Response regulatory" evidence="5">
    <location>
        <begin position="7"/>
        <end position="123"/>
    </location>
</feature>
<name>A0A4Y9R5P3_9MICO</name>
<keyword evidence="1 3" id="KW-0597">Phosphoprotein</keyword>
<feature type="modified residue" description="4-aspartylphosphate" evidence="3">
    <location>
        <position position="58"/>
    </location>
</feature>
<evidence type="ECO:0000313" key="6">
    <source>
        <dbReference type="EMBL" id="TFV99899.1"/>
    </source>
</evidence>
<dbReference type="InterPro" id="IPR016032">
    <property type="entry name" value="Sig_transdc_resp-reg_C-effctor"/>
</dbReference>
<dbReference type="SUPFAM" id="SSF46894">
    <property type="entry name" value="C-terminal effector domain of the bipartite response regulators"/>
    <property type="match status" value="1"/>
</dbReference>
<dbReference type="EMBL" id="SPQZ01000001">
    <property type="protein sequence ID" value="TFV99899.1"/>
    <property type="molecule type" value="Genomic_DNA"/>
</dbReference>
<dbReference type="CDD" id="cd17535">
    <property type="entry name" value="REC_NarL-like"/>
    <property type="match status" value="1"/>
</dbReference>
<dbReference type="PRINTS" id="PR00038">
    <property type="entry name" value="HTHLUXR"/>
</dbReference>
<evidence type="ECO:0000256" key="1">
    <source>
        <dbReference type="ARBA" id="ARBA00022553"/>
    </source>
</evidence>
<dbReference type="GO" id="GO:0003677">
    <property type="term" value="F:DNA binding"/>
    <property type="evidence" value="ECO:0007669"/>
    <property type="project" value="UniProtKB-KW"/>
</dbReference>
<evidence type="ECO:0000259" key="4">
    <source>
        <dbReference type="PROSITE" id="PS50043"/>
    </source>
</evidence>
<dbReference type="CDD" id="cd06170">
    <property type="entry name" value="LuxR_C_like"/>
    <property type="match status" value="1"/>
</dbReference>
<dbReference type="Gene3D" id="3.40.50.2300">
    <property type="match status" value="1"/>
</dbReference>
<gene>
    <name evidence="6" type="ORF">E4M00_01465</name>
</gene>
<sequence>MTGVPIRVVIVDDHELFRDGIAALIAHAPGITVVGQAANADDALDVVIRDEPDVVLLDVEMPGARVTATLGRLKRIAPATRVIILTMHRDRILSEELLKAGATAFLTKSTPSTELIAAIRSASIAGGMAPPQKSSSTGELLSAREHEVLRLISHAHSNAEVATTLSISVGTVKRHTNSIYRKLNATSRLDAVRRASLLGIISSQ</sequence>
<evidence type="ECO:0000259" key="5">
    <source>
        <dbReference type="PROSITE" id="PS50110"/>
    </source>
</evidence>
<evidence type="ECO:0000256" key="3">
    <source>
        <dbReference type="PROSITE-ProRule" id="PRU00169"/>
    </source>
</evidence>
<dbReference type="PANTHER" id="PTHR45566">
    <property type="entry name" value="HTH-TYPE TRANSCRIPTIONAL REGULATOR YHJB-RELATED"/>
    <property type="match status" value="1"/>
</dbReference>
<organism evidence="6 7">
    <name type="scientific">Orlajensenia leifsoniae</name>
    <dbReference type="NCBI Taxonomy" id="2561933"/>
    <lineage>
        <taxon>Bacteria</taxon>
        <taxon>Bacillati</taxon>
        <taxon>Actinomycetota</taxon>
        <taxon>Actinomycetes</taxon>
        <taxon>Micrococcales</taxon>
        <taxon>Microbacteriaceae</taxon>
        <taxon>Orlajensenia</taxon>
    </lineage>
</organism>
<comment type="caution">
    <text evidence="6">The sequence shown here is derived from an EMBL/GenBank/DDBJ whole genome shotgun (WGS) entry which is preliminary data.</text>
</comment>
<dbReference type="AlphaFoldDB" id="A0A4Y9R5P3"/>
<dbReference type="SMART" id="SM00421">
    <property type="entry name" value="HTH_LUXR"/>
    <property type="match status" value="1"/>
</dbReference>
<evidence type="ECO:0000256" key="2">
    <source>
        <dbReference type="ARBA" id="ARBA00023125"/>
    </source>
</evidence>
<dbReference type="Pfam" id="PF00196">
    <property type="entry name" value="GerE"/>
    <property type="match status" value="1"/>
</dbReference>
<dbReference type="InterPro" id="IPR001789">
    <property type="entry name" value="Sig_transdc_resp-reg_receiver"/>
</dbReference>
<dbReference type="InterPro" id="IPR058245">
    <property type="entry name" value="NreC/VraR/RcsB-like_REC"/>
</dbReference>
<dbReference type="SUPFAM" id="SSF52172">
    <property type="entry name" value="CheY-like"/>
    <property type="match status" value="1"/>
</dbReference>
<keyword evidence="2" id="KW-0238">DNA-binding</keyword>
<dbReference type="PANTHER" id="PTHR45566:SF2">
    <property type="entry name" value="NARL SUBFAMILY"/>
    <property type="match status" value="1"/>
</dbReference>
<feature type="domain" description="HTH luxR-type" evidence="4">
    <location>
        <begin position="134"/>
        <end position="199"/>
    </location>
</feature>
<dbReference type="SMART" id="SM00448">
    <property type="entry name" value="REC"/>
    <property type="match status" value="1"/>
</dbReference>
<dbReference type="InterPro" id="IPR000792">
    <property type="entry name" value="Tscrpt_reg_LuxR_C"/>
</dbReference>
<accession>A0A4Y9R5P3</accession>
<dbReference type="InterPro" id="IPR011006">
    <property type="entry name" value="CheY-like_superfamily"/>
</dbReference>
<dbReference type="GO" id="GO:0000160">
    <property type="term" value="P:phosphorelay signal transduction system"/>
    <property type="evidence" value="ECO:0007669"/>
    <property type="project" value="InterPro"/>
</dbReference>
<dbReference type="RefSeq" id="WP_135118795.1">
    <property type="nucleotide sequence ID" value="NZ_SPQZ01000001.1"/>
</dbReference>
<keyword evidence="7" id="KW-1185">Reference proteome</keyword>
<proteinExistence type="predicted"/>
<dbReference type="Pfam" id="PF00072">
    <property type="entry name" value="Response_reg"/>
    <property type="match status" value="1"/>
</dbReference>
<dbReference type="InterPro" id="IPR051015">
    <property type="entry name" value="EvgA-like"/>
</dbReference>
<evidence type="ECO:0000313" key="7">
    <source>
        <dbReference type="Proteomes" id="UP000298127"/>
    </source>
</evidence>
<dbReference type="Proteomes" id="UP000298127">
    <property type="component" value="Unassembled WGS sequence"/>
</dbReference>
<dbReference type="PROSITE" id="PS50110">
    <property type="entry name" value="RESPONSE_REGULATORY"/>
    <property type="match status" value="1"/>
</dbReference>
<protein>
    <submittedName>
        <fullName evidence="6">Response regulator transcription factor</fullName>
    </submittedName>
</protein>
<dbReference type="GO" id="GO:0006355">
    <property type="term" value="P:regulation of DNA-templated transcription"/>
    <property type="evidence" value="ECO:0007669"/>
    <property type="project" value="InterPro"/>
</dbReference>